<reference evidence="2" key="1">
    <citation type="submission" date="2016-05" db="EMBL/GenBank/DDBJ databases">
        <authorList>
            <person name="Naeem Raeece"/>
        </authorList>
    </citation>
    <scope>NUCLEOTIDE SEQUENCE [LARGE SCALE GENOMIC DNA]</scope>
</reference>
<sequence length="169" mass="19791">MIKICKKYLRYLEYCKLLHDEKSRYDVSLLLNYWLYGMLTHIYGANSTEKIRTGFSALQLKWTYFDYRKINEPYHLKCKPNFEIVNHNDWDKRKKLYDYYVDYDILIGTEIGPIGPIAPGLVTGFEIEVIPQNSQIGTEVGHSVLTVAPVFIHQYVPDFASLEDTIKVL</sequence>
<dbReference type="Proteomes" id="UP000078546">
    <property type="component" value="Unassembled WGS sequence"/>
</dbReference>
<dbReference type="AlphaFoldDB" id="A0A1A8XD90"/>
<evidence type="ECO:0000313" key="2">
    <source>
        <dbReference type="Proteomes" id="UP000078546"/>
    </source>
</evidence>
<evidence type="ECO:0000313" key="1">
    <source>
        <dbReference type="EMBL" id="SBT02682.1"/>
    </source>
</evidence>
<name>A0A1A8XD90_PLAOA</name>
<proteinExistence type="predicted"/>
<accession>A0A1A8XD90</accession>
<dbReference type="EMBL" id="FLQV01003652">
    <property type="protein sequence ID" value="SBT02682.1"/>
    <property type="molecule type" value="Genomic_DNA"/>
</dbReference>
<gene>
    <name evidence="1" type="ORF">POVCU1_079560</name>
</gene>
<dbReference type="InterPro" id="IPR008780">
    <property type="entry name" value="Plasmodium_Vir"/>
</dbReference>
<protein>
    <submittedName>
        <fullName evidence="1">PIR Superfamily Protein</fullName>
    </submittedName>
</protein>
<organism evidence="1 2">
    <name type="scientific">Plasmodium ovale curtisi</name>
    <dbReference type="NCBI Taxonomy" id="864141"/>
    <lineage>
        <taxon>Eukaryota</taxon>
        <taxon>Sar</taxon>
        <taxon>Alveolata</taxon>
        <taxon>Apicomplexa</taxon>
        <taxon>Aconoidasida</taxon>
        <taxon>Haemosporida</taxon>
        <taxon>Plasmodiidae</taxon>
        <taxon>Plasmodium</taxon>
        <taxon>Plasmodium (Plasmodium)</taxon>
    </lineage>
</organism>
<dbReference type="Pfam" id="PF05795">
    <property type="entry name" value="Plasmodium_Vir"/>
    <property type="match status" value="1"/>
</dbReference>